<dbReference type="GO" id="GO:0016646">
    <property type="term" value="F:oxidoreductase activity, acting on the CH-NH group of donors, NAD or NADP as acceptor"/>
    <property type="evidence" value="ECO:0007669"/>
    <property type="project" value="TreeGrafter"/>
</dbReference>
<evidence type="ECO:0000259" key="1">
    <source>
        <dbReference type="Pfam" id="PF13460"/>
    </source>
</evidence>
<protein>
    <submittedName>
        <fullName evidence="2">NAD(P)H-binding protein</fullName>
    </submittedName>
</protein>
<dbReference type="AlphaFoldDB" id="A0A939K2B4"/>
<dbReference type="InterPro" id="IPR016040">
    <property type="entry name" value="NAD(P)-bd_dom"/>
</dbReference>
<accession>A0A939K2B4</accession>
<proteinExistence type="predicted"/>
<feature type="domain" description="NAD(P)-binding" evidence="1">
    <location>
        <begin position="13"/>
        <end position="201"/>
    </location>
</feature>
<comment type="caution">
    <text evidence="2">The sequence shown here is derived from an EMBL/GenBank/DDBJ whole genome shotgun (WGS) entry which is preliminary data.</text>
</comment>
<dbReference type="Proteomes" id="UP000664795">
    <property type="component" value="Unassembled WGS sequence"/>
</dbReference>
<dbReference type="Gene3D" id="3.40.50.720">
    <property type="entry name" value="NAD(P)-binding Rossmann-like Domain"/>
    <property type="match status" value="1"/>
</dbReference>
<evidence type="ECO:0000313" key="2">
    <source>
        <dbReference type="EMBL" id="MBO0933130.1"/>
    </source>
</evidence>
<keyword evidence="3" id="KW-1185">Reference proteome</keyword>
<gene>
    <name evidence="2" type="ORF">J2I48_19125</name>
</gene>
<name>A0A939K2B4_9BACT</name>
<organism evidence="2 3">
    <name type="scientific">Fibrella aquatilis</name>
    <dbReference type="NCBI Taxonomy" id="2817059"/>
    <lineage>
        <taxon>Bacteria</taxon>
        <taxon>Pseudomonadati</taxon>
        <taxon>Bacteroidota</taxon>
        <taxon>Cytophagia</taxon>
        <taxon>Cytophagales</taxon>
        <taxon>Spirosomataceae</taxon>
        <taxon>Fibrella</taxon>
    </lineage>
</organism>
<evidence type="ECO:0000313" key="3">
    <source>
        <dbReference type="Proteomes" id="UP000664795"/>
    </source>
</evidence>
<dbReference type="Pfam" id="PF13460">
    <property type="entry name" value="NAD_binding_10"/>
    <property type="match status" value="1"/>
</dbReference>
<sequence length="214" mass="23286">MATPTNSTIAVLGGAGKAGRPLMEEALRQGYTVRALLRHPDQLDFAHERLTIIHSDARDSMSISQLLAGSAALISTLGNPKGENIPILSTVTSLILAGMKTANISRYVTLTSLYDTGNAQTDEKTRLSAAFMKQHFPDFMADRAREYALLRASNLNWTYVRVPYLVESETAGTVKTHLGYMPGGQLAVGDLARFLLEQLDNQTFSKQAPFIANA</sequence>
<dbReference type="RefSeq" id="WP_207337094.1">
    <property type="nucleotide sequence ID" value="NZ_JAFMYU010000017.1"/>
</dbReference>
<dbReference type="PANTHER" id="PTHR43355:SF2">
    <property type="entry name" value="FLAVIN REDUCTASE (NADPH)"/>
    <property type="match status" value="1"/>
</dbReference>
<dbReference type="InterPro" id="IPR051606">
    <property type="entry name" value="Polyketide_Oxido-like"/>
</dbReference>
<dbReference type="InterPro" id="IPR036291">
    <property type="entry name" value="NAD(P)-bd_dom_sf"/>
</dbReference>
<reference evidence="2 3" key="1">
    <citation type="submission" date="2021-03" db="EMBL/GenBank/DDBJ databases">
        <title>Fibrella sp. HMF5036 genome sequencing and assembly.</title>
        <authorList>
            <person name="Kang H."/>
            <person name="Kim H."/>
            <person name="Bae S."/>
            <person name="Joh K."/>
        </authorList>
    </citation>
    <scope>NUCLEOTIDE SEQUENCE [LARGE SCALE GENOMIC DNA]</scope>
    <source>
        <strain evidence="2 3">HMF5036</strain>
    </source>
</reference>
<dbReference type="EMBL" id="JAFMYU010000017">
    <property type="protein sequence ID" value="MBO0933130.1"/>
    <property type="molecule type" value="Genomic_DNA"/>
</dbReference>
<dbReference type="SUPFAM" id="SSF51735">
    <property type="entry name" value="NAD(P)-binding Rossmann-fold domains"/>
    <property type="match status" value="1"/>
</dbReference>
<dbReference type="PANTHER" id="PTHR43355">
    <property type="entry name" value="FLAVIN REDUCTASE (NADPH)"/>
    <property type="match status" value="1"/>
</dbReference>